<sequence>MAIEEQVGSDLWSATYILACYSFTKRFLLLAGVKGHAVTNWTIKITKFEKEFFHPPFALAQGFAEVFPRGSTAFPQTDENVEDSPLLSSLAIQLTAFLLHIWYLMGYNNRPAKIVDEEIEEEPAAEQEMDEERGRKKAVENIEEFNLY</sequence>
<evidence type="ECO:0000313" key="1">
    <source>
        <dbReference type="Proteomes" id="UP000887574"/>
    </source>
</evidence>
<keyword evidence="1" id="KW-1185">Reference proteome</keyword>
<dbReference type="Proteomes" id="UP000887574">
    <property type="component" value="Unplaced"/>
</dbReference>
<dbReference type="AlphaFoldDB" id="A0A915D3U0"/>
<dbReference type="WBParaSite" id="jg15273">
    <property type="protein sequence ID" value="jg15273"/>
    <property type="gene ID" value="jg15273"/>
</dbReference>
<name>A0A915D3U0_9BILA</name>
<evidence type="ECO:0000313" key="2">
    <source>
        <dbReference type="WBParaSite" id="jg15273"/>
    </source>
</evidence>
<reference evidence="2" key="1">
    <citation type="submission" date="2022-11" db="UniProtKB">
        <authorList>
            <consortium name="WormBaseParasite"/>
        </authorList>
    </citation>
    <scope>IDENTIFICATION</scope>
</reference>
<accession>A0A915D3U0</accession>
<protein>
    <submittedName>
        <fullName evidence="2">Uncharacterized protein</fullName>
    </submittedName>
</protein>
<organism evidence="1 2">
    <name type="scientific">Ditylenchus dipsaci</name>
    <dbReference type="NCBI Taxonomy" id="166011"/>
    <lineage>
        <taxon>Eukaryota</taxon>
        <taxon>Metazoa</taxon>
        <taxon>Ecdysozoa</taxon>
        <taxon>Nematoda</taxon>
        <taxon>Chromadorea</taxon>
        <taxon>Rhabditida</taxon>
        <taxon>Tylenchina</taxon>
        <taxon>Tylenchomorpha</taxon>
        <taxon>Sphaerularioidea</taxon>
        <taxon>Anguinidae</taxon>
        <taxon>Anguininae</taxon>
        <taxon>Ditylenchus</taxon>
    </lineage>
</organism>
<proteinExistence type="predicted"/>